<evidence type="ECO:0000256" key="7">
    <source>
        <dbReference type="PROSITE-ProRule" id="PRU00042"/>
    </source>
</evidence>
<dbReference type="GO" id="GO:0003677">
    <property type="term" value="F:DNA binding"/>
    <property type="evidence" value="ECO:0007669"/>
    <property type="project" value="UniProtKB-KW"/>
</dbReference>
<dbReference type="GO" id="GO:0006351">
    <property type="term" value="P:DNA-templated transcription"/>
    <property type="evidence" value="ECO:0007669"/>
    <property type="project" value="InterPro"/>
</dbReference>
<reference evidence="11 12" key="1">
    <citation type="journal article" date="2017" name="Biotechnol. Biofuels">
        <title>Differential beta-glucosidase expression as a function of carbon source availability in Talaromyces amestolkiae: a genomic and proteomic approach.</title>
        <authorList>
            <person name="de Eugenio L.I."/>
            <person name="Mendez-Liter J.A."/>
            <person name="Nieto-Dominguez M."/>
            <person name="Alonso L."/>
            <person name="Gil-Munoz J."/>
            <person name="Barriuso J."/>
            <person name="Prieto A."/>
            <person name="Martinez M.J."/>
        </authorList>
    </citation>
    <scope>NUCLEOTIDE SEQUENCE [LARGE SCALE GENOMIC DNA]</scope>
    <source>
        <strain evidence="11 12">CIB</strain>
    </source>
</reference>
<keyword evidence="7" id="KW-0863">Zinc-finger</keyword>
<evidence type="ECO:0000313" key="12">
    <source>
        <dbReference type="Proteomes" id="UP000249363"/>
    </source>
</evidence>
<dbReference type="GeneID" id="63792450"/>
<dbReference type="PANTHER" id="PTHR47660">
    <property type="entry name" value="TRANSCRIPTION FACTOR WITH C2H2 AND ZN(2)-CYS(6) DNA BINDING DOMAIN (EUROFUNG)-RELATED-RELATED"/>
    <property type="match status" value="1"/>
</dbReference>
<dbReference type="STRING" id="1196081.A0A364KUJ4"/>
<keyword evidence="5" id="KW-0804">Transcription</keyword>
<dbReference type="CDD" id="cd00067">
    <property type="entry name" value="GAL4"/>
    <property type="match status" value="1"/>
</dbReference>
<dbReference type="InterPro" id="IPR001138">
    <property type="entry name" value="Zn2Cys6_DnaBD"/>
</dbReference>
<feature type="domain" description="C2H2-type" evidence="10">
    <location>
        <begin position="71"/>
        <end position="98"/>
    </location>
</feature>
<dbReference type="Gene3D" id="3.30.160.60">
    <property type="entry name" value="Classic Zinc Finger"/>
    <property type="match status" value="1"/>
</dbReference>
<feature type="region of interest" description="Disordered" evidence="8">
    <location>
        <begin position="180"/>
        <end position="205"/>
    </location>
</feature>
<dbReference type="PROSITE" id="PS00028">
    <property type="entry name" value="ZINC_FINGER_C2H2_1"/>
    <property type="match status" value="2"/>
</dbReference>
<evidence type="ECO:0000259" key="10">
    <source>
        <dbReference type="PROSITE" id="PS50157"/>
    </source>
</evidence>
<evidence type="ECO:0000256" key="1">
    <source>
        <dbReference type="ARBA" id="ARBA00022723"/>
    </source>
</evidence>
<dbReference type="SMART" id="SM00355">
    <property type="entry name" value="ZnF_C2H2"/>
    <property type="match status" value="2"/>
</dbReference>
<dbReference type="EMBL" id="MIKG01000005">
    <property type="protein sequence ID" value="RAO67222.1"/>
    <property type="molecule type" value="Genomic_DNA"/>
</dbReference>
<dbReference type="Pfam" id="PF04082">
    <property type="entry name" value="Fungal_trans"/>
    <property type="match status" value="1"/>
</dbReference>
<comment type="caution">
    <text evidence="11">The sequence shown here is derived from an EMBL/GenBank/DDBJ whole genome shotgun (WGS) entry which is preliminary data.</text>
</comment>
<keyword evidence="4" id="KW-0238">DNA-binding</keyword>
<feature type="domain" description="C2H2-type" evidence="10">
    <location>
        <begin position="43"/>
        <end position="70"/>
    </location>
</feature>
<dbReference type="PROSITE" id="PS00463">
    <property type="entry name" value="ZN2_CY6_FUNGAL_1"/>
    <property type="match status" value="1"/>
</dbReference>
<keyword evidence="1" id="KW-0479">Metal-binding</keyword>
<dbReference type="InterPro" id="IPR036236">
    <property type="entry name" value="Znf_C2H2_sf"/>
</dbReference>
<dbReference type="SUPFAM" id="SSF57701">
    <property type="entry name" value="Zn2/Cys6 DNA-binding domain"/>
    <property type="match status" value="1"/>
</dbReference>
<dbReference type="OrthoDB" id="40579at2759"/>
<dbReference type="GO" id="GO:0000981">
    <property type="term" value="F:DNA-binding transcription factor activity, RNA polymerase II-specific"/>
    <property type="evidence" value="ECO:0007669"/>
    <property type="project" value="InterPro"/>
</dbReference>
<evidence type="ECO:0000256" key="4">
    <source>
        <dbReference type="ARBA" id="ARBA00023125"/>
    </source>
</evidence>
<dbReference type="SMART" id="SM00066">
    <property type="entry name" value="GAL4"/>
    <property type="match status" value="1"/>
</dbReference>
<dbReference type="Proteomes" id="UP000249363">
    <property type="component" value="Unassembled WGS sequence"/>
</dbReference>
<dbReference type="InterPro" id="IPR007219">
    <property type="entry name" value="XnlR_reg_dom"/>
</dbReference>
<evidence type="ECO:0000259" key="9">
    <source>
        <dbReference type="PROSITE" id="PS50048"/>
    </source>
</evidence>
<dbReference type="SUPFAM" id="SSF57667">
    <property type="entry name" value="beta-beta-alpha zinc fingers"/>
    <property type="match status" value="1"/>
</dbReference>
<dbReference type="Gene3D" id="4.10.240.10">
    <property type="entry name" value="Zn(2)-C6 fungal-type DNA-binding domain"/>
    <property type="match status" value="1"/>
</dbReference>
<name>A0A364KUJ4_TALAM</name>
<gene>
    <name evidence="11" type="ORF">BHQ10_003234</name>
</gene>
<evidence type="ECO:0000256" key="2">
    <source>
        <dbReference type="ARBA" id="ARBA00022833"/>
    </source>
</evidence>
<dbReference type="PROSITE" id="PS50048">
    <property type="entry name" value="ZN2_CY6_FUNGAL_2"/>
    <property type="match status" value="1"/>
</dbReference>
<dbReference type="InterPro" id="IPR036864">
    <property type="entry name" value="Zn2-C6_fun-type_DNA-bd_sf"/>
</dbReference>
<keyword evidence="6" id="KW-0539">Nucleus</keyword>
<keyword evidence="3" id="KW-0805">Transcription regulation</keyword>
<evidence type="ECO:0000256" key="6">
    <source>
        <dbReference type="ARBA" id="ARBA00023242"/>
    </source>
</evidence>
<proteinExistence type="predicted"/>
<dbReference type="GO" id="GO:0008270">
    <property type="term" value="F:zinc ion binding"/>
    <property type="evidence" value="ECO:0007669"/>
    <property type="project" value="UniProtKB-KW"/>
</dbReference>
<dbReference type="InterPro" id="IPR013087">
    <property type="entry name" value="Znf_C2H2_type"/>
</dbReference>
<dbReference type="Pfam" id="PF00172">
    <property type="entry name" value="Zn_clus"/>
    <property type="match status" value="1"/>
</dbReference>
<feature type="domain" description="Zn(2)-C6 fungal-type" evidence="9">
    <location>
        <begin position="117"/>
        <end position="146"/>
    </location>
</feature>
<protein>
    <submittedName>
        <fullName evidence="11">Uncharacterized protein</fullName>
    </submittedName>
</protein>
<keyword evidence="12" id="KW-1185">Reference proteome</keyword>
<feature type="region of interest" description="Disordered" evidence="8">
    <location>
        <begin position="1"/>
        <end position="38"/>
    </location>
</feature>
<accession>A0A364KUJ4</accession>
<dbReference type="AlphaFoldDB" id="A0A364KUJ4"/>
<organism evidence="11 12">
    <name type="scientific">Talaromyces amestolkiae</name>
    <dbReference type="NCBI Taxonomy" id="1196081"/>
    <lineage>
        <taxon>Eukaryota</taxon>
        <taxon>Fungi</taxon>
        <taxon>Dikarya</taxon>
        <taxon>Ascomycota</taxon>
        <taxon>Pezizomycotina</taxon>
        <taxon>Eurotiomycetes</taxon>
        <taxon>Eurotiomycetidae</taxon>
        <taxon>Eurotiales</taxon>
        <taxon>Trichocomaceae</taxon>
        <taxon>Talaromyces</taxon>
        <taxon>Talaromyces sect. Talaromyces</taxon>
    </lineage>
</organism>
<evidence type="ECO:0000256" key="5">
    <source>
        <dbReference type="ARBA" id="ARBA00023163"/>
    </source>
</evidence>
<keyword evidence="2" id="KW-0862">Zinc</keyword>
<dbReference type="PANTHER" id="PTHR47660:SF2">
    <property type="entry name" value="TRANSCRIPTION FACTOR WITH C2H2 AND ZN(2)-CYS(6) DNA BINDING DOMAIN (EUROFUNG)"/>
    <property type="match status" value="1"/>
</dbReference>
<dbReference type="Pfam" id="PF00096">
    <property type="entry name" value="zf-C2H2"/>
    <property type="match status" value="1"/>
</dbReference>
<dbReference type="PROSITE" id="PS50157">
    <property type="entry name" value="ZINC_FINGER_C2H2_2"/>
    <property type="match status" value="2"/>
</dbReference>
<evidence type="ECO:0000256" key="8">
    <source>
        <dbReference type="SAM" id="MobiDB-lite"/>
    </source>
</evidence>
<evidence type="ECO:0000256" key="3">
    <source>
        <dbReference type="ARBA" id="ARBA00023015"/>
    </source>
</evidence>
<evidence type="ECO:0000313" key="11">
    <source>
        <dbReference type="EMBL" id="RAO67222.1"/>
    </source>
</evidence>
<sequence>MSEAATNKSRPASTISAGDESLATGAQSSPSKRTRRSHEPSIYQCRICHHSYERADRLSRHLKSHENARRYICHICQKGFNRADLLGRHVLTHKRKKASTGSESLINTHRAERTSQACFACATAKARCEEQKPCQRCQARNIECEIPGLPTPSQEIEHDNSTDDNDQSCTALGWAAGCNREDSSEQQPQERQQFDPYITPEGQPSATFTSELSVGYSDSQAQSNDSTFVYPFSATIDPYNMHIPPFYDSQFIYESAFDDVIFTPNVPHFNYQNMDLSFHGLAFSNQLYNPFQSLQSRTNDQAATIELSERPRSRPTRDVRAGREAFARSPWLFTPALRDYVFRDAEDLTLDENNISSALSAFWNLTPDTLCSELPIFNTTKRDDMHYLLSTMNTYTRRIPRFPSIDIINSLAQAFLTRHVSRIDSWLHISMLRSPETLSELNLALIMGGSTVISISSMCKLGHVLQDVVRVKLGELCERQNSAVRKLQPLQAWMLLLDAGLWSGFQRQMELSEGFEKTVVTMVRRGGMFGASTDAQSLIPLESDEGLVLENKWKKWLQRESFKRLCIHLFMHDTQASIALHKCPIISATEIKFSLPVPRILYQARSATEWKSCFYDQKLSKPEPALKLVDIARDPGLLEDLGTGVDVPFCCMAAIHAFWGQIWAFREAWKFHSVGDVKTSVHHLWLVTQQRELYQQMQTFRTNLLRTQGTQAELLITIELFLMILHVSTDELECFAGKHGEEAASQAITSLERWSGTEQSRRAVWHAGQVFRWATLLNPTDLRDFYAVAVYHAGLLLWVYGHLSISNNSTSNKASKQSPTGLDLLNESMTTLVINGEETDATTAYITGRPTTPILSHVWKPVSAFENPGVSMMKFIPLEDPNAILKMARELYQNNFPVESKILPPLVNNLGKLMRDLAEMSEKRFSRCASPTGRVRTAGE</sequence>
<dbReference type="RefSeq" id="XP_040731738.1">
    <property type="nucleotide sequence ID" value="XM_040875468.1"/>
</dbReference>
<feature type="compositionally biased region" description="Polar residues" evidence="8">
    <location>
        <begin position="1"/>
        <end position="16"/>
    </location>
</feature>